<evidence type="ECO:0000313" key="5">
    <source>
        <dbReference type="EMBL" id="WZP09069.1"/>
    </source>
</evidence>
<protein>
    <submittedName>
        <fullName evidence="5">Site-specific integrase</fullName>
    </submittedName>
</protein>
<comment type="similarity">
    <text evidence="1">Belongs to the 'phage' integrase family.</text>
</comment>
<feature type="domain" description="Tyr recombinase" evidence="4">
    <location>
        <begin position="213"/>
        <end position="395"/>
    </location>
</feature>
<dbReference type="PANTHER" id="PTHR30349">
    <property type="entry name" value="PHAGE INTEGRASE-RELATED"/>
    <property type="match status" value="1"/>
</dbReference>
<dbReference type="EMBL" id="CP151651">
    <property type="protein sequence ID" value="WZP09069.1"/>
    <property type="molecule type" value="Genomic_DNA"/>
</dbReference>
<dbReference type="RefSeq" id="WP_342026032.1">
    <property type="nucleotide sequence ID" value="NZ_CP151651.1"/>
</dbReference>
<keyword evidence="2" id="KW-0238">DNA-binding</keyword>
<dbReference type="PANTHER" id="PTHR30349:SF41">
    <property type="entry name" value="INTEGRASE_RECOMBINASE PROTEIN MJ0367-RELATED"/>
    <property type="match status" value="1"/>
</dbReference>
<organism evidence="5 6">
    <name type="scientific">Cytobacillus pseudoceanisediminis</name>
    <dbReference type="NCBI Taxonomy" id="3051614"/>
    <lineage>
        <taxon>Bacteria</taxon>
        <taxon>Bacillati</taxon>
        <taxon>Bacillota</taxon>
        <taxon>Bacilli</taxon>
        <taxon>Bacillales</taxon>
        <taxon>Bacillaceae</taxon>
        <taxon>Cytobacillus</taxon>
    </lineage>
</organism>
<dbReference type="CDD" id="cd00397">
    <property type="entry name" value="DNA_BRE_C"/>
    <property type="match status" value="1"/>
</dbReference>
<dbReference type="SUPFAM" id="SSF56349">
    <property type="entry name" value="DNA breaking-rejoining enzymes"/>
    <property type="match status" value="1"/>
</dbReference>
<dbReference type="InterPro" id="IPR013762">
    <property type="entry name" value="Integrase-like_cat_sf"/>
</dbReference>
<evidence type="ECO:0000313" key="6">
    <source>
        <dbReference type="Proteomes" id="UP001472074"/>
    </source>
</evidence>
<evidence type="ECO:0000256" key="1">
    <source>
        <dbReference type="ARBA" id="ARBA00008857"/>
    </source>
</evidence>
<dbReference type="Pfam" id="PF00589">
    <property type="entry name" value="Phage_integrase"/>
    <property type="match status" value="1"/>
</dbReference>
<keyword evidence="3" id="KW-0233">DNA recombination</keyword>
<gene>
    <name evidence="5" type="ORF">AADC60_08075</name>
</gene>
<dbReference type="Proteomes" id="UP001472074">
    <property type="component" value="Chromosome"/>
</dbReference>
<evidence type="ECO:0000256" key="3">
    <source>
        <dbReference type="ARBA" id="ARBA00023172"/>
    </source>
</evidence>
<sequence length="406" mass="47999">MDKKSAFEKTKVMEALNIFYYILQNEADILSKKDSTIKINKLHLRHILKIQSYIESLTDIKGSAKNTFLQYLNDFCELLTKKNIAKIYYKAPHKKSAIQKKENRLTISLKFQDFMTRKNYSDSTCQNYVRYVEMFLRNANYKDDFHYKTEDWVSSFKKFEEKVCKRVLTESITPGTGYEYLKAISLFSKFLNEEQFVSYKYRVPQRLICNGNRSNEYVNDKDIFLVIEKIFEASAHVLRDISILMILIETGCRPVEVENLNIDDINTIENLIVLKSKKSSQRTLELSKTSIKIIKSYLLIRKNYFPKENTESLFLTTIGTNMLSKDITQMIKSYNMKTFKKNKFTAKTLRHRFITNALNAGNKNEKVMESVGHKHLISTHYYFYRDIDKMKKTFMEKSFFRSDSHD</sequence>
<dbReference type="InterPro" id="IPR002104">
    <property type="entry name" value="Integrase_catalytic"/>
</dbReference>
<reference evidence="5 6" key="1">
    <citation type="submission" date="2024-04" db="EMBL/GenBank/DDBJ databases">
        <title>Screening of coral probiotics and analysis of their probiotic properties.</title>
        <authorList>
            <person name="Wang S."/>
        </authorList>
    </citation>
    <scope>NUCLEOTIDE SEQUENCE [LARGE SCALE GENOMIC DNA]</scope>
    <source>
        <strain evidence="5 6">GXU-Z9</strain>
    </source>
</reference>
<name>A0ABZ2ZLR9_9BACI</name>
<keyword evidence="6" id="KW-1185">Reference proteome</keyword>
<dbReference type="InterPro" id="IPR050090">
    <property type="entry name" value="Tyrosine_recombinase_XerCD"/>
</dbReference>
<dbReference type="InterPro" id="IPR011010">
    <property type="entry name" value="DNA_brk_join_enz"/>
</dbReference>
<evidence type="ECO:0000259" key="4">
    <source>
        <dbReference type="PROSITE" id="PS51898"/>
    </source>
</evidence>
<evidence type="ECO:0000256" key="2">
    <source>
        <dbReference type="ARBA" id="ARBA00023125"/>
    </source>
</evidence>
<dbReference type="PROSITE" id="PS51898">
    <property type="entry name" value="TYR_RECOMBINASE"/>
    <property type="match status" value="1"/>
</dbReference>
<proteinExistence type="inferred from homology"/>
<dbReference type="Gene3D" id="1.10.443.10">
    <property type="entry name" value="Intergrase catalytic core"/>
    <property type="match status" value="1"/>
</dbReference>
<accession>A0ABZ2ZLR9</accession>